<accession>A0A1B8AKF9</accession>
<organism evidence="4 5">
    <name type="scientific">Fusarium poae</name>
    <dbReference type="NCBI Taxonomy" id="36050"/>
    <lineage>
        <taxon>Eukaryota</taxon>
        <taxon>Fungi</taxon>
        <taxon>Dikarya</taxon>
        <taxon>Ascomycota</taxon>
        <taxon>Pezizomycotina</taxon>
        <taxon>Sordariomycetes</taxon>
        <taxon>Hypocreomycetidae</taxon>
        <taxon>Hypocreales</taxon>
        <taxon>Nectriaceae</taxon>
        <taxon>Fusarium</taxon>
    </lineage>
</organism>
<dbReference type="SMART" id="SM00829">
    <property type="entry name" value="PKS_ER"/>
    <property type="match status" value="1"/>
</dbReference>
<dbReference type="GO" id="GO:0016651">
    <property type="term" value="F:oxidoreductase activity, acting on NAD(P)H"/>
    <property type="evidence" value="ECO:0007669"/>
    <property type="project" value="InterPro"/>
</dbReference>
<dbReference type="InterPro" id="IPR011032">
    <property type="entry name" value="GroES-like_sf"/>
</dbReference>
<comment type="similarity">
    <text evidence="1">Belongs to the zinc-containing alcohol dehydrogenase family.</text>
</comment>
<dbReference type="InterPro" id="IPR020843">
    <property type="entry name" value="ER"/>
</dbReference>
<dbReference type="PANTHER" id="PTHR45348:SF7">
    <property type="entry name" value="ZINC BINDING OXIDOREDUCTASE, PUTATIVE-RELATED"/>
    <property type="match status" value="1"/>
</dbReference>
<dbReference type="STRING" id="36050.A0A1B8AKF9"/>
<name>A0A1B8AKF9_FUSPO</name>
<dbReference type="Pfam" id="PF08240">
    <property type="entry name" value="ADH_N"/>
    <property type="match status" value="1"/>
</dbReference>
<dbReference type="OMA" id="YMRPISG"/>
<dbReference type="EMBL" id="LYXU01000003">
    <property type="protein sequence ID" value="OBS21105.1"/>
    <property type="molecule type" value="Genomic_DNA"/>
</dbReference>
<evidence type="ECO:0000256" key="1">
    <source>
        <dbReference type="ARBA" id="ARBA00008072"/>
    </source>
</evidence>
<proteinExistence type="inferred from homology"/>
<dbReference type="InterPro" id="IPR013154">
    <property type="entry name" value="ADH-like_N"/>
</dbReference>
<gene>
    <name evidence="4" type="ORF">FPOA_07445</name>
</gene>
<dbReference type="SUPFAM" id="SSF51735">
    <property type="entry name" value="NAD(P)-binding Rossmann-fold domains"/>
    <property type="match status" value="1"/>
</dbReference>
<keyword evidence="5" id="KW-1185">Reference proteome</keyword>
<dbReference type="Gene3D" id="3.90.180.10">
    <property type="entry name" value="Medium-chain alcohol dehydrogenases, catalytic domain"/>
    <property type="match status" value="1"/>
</dbReference>
<keyword evidence="2" id="KW-0560">Oxidoreductase</keyword>
<dbReference type="PANTHER" id="PTHR45348">
    <property type="entry name" value="HYPOTHETICAL OXIDOREDUCTASE (EUROFUNG)"/>
    <property type="match status" value="1"/>
</dbReference>
<dbReference type="InterPro" id="IPR013149">
    <property type="entry name" value="ADH-like_C"/>
</dbReference>
<evidence type="ECO:0000313" key="4">
    <source>
        <dbReference type="EMBL" id="OBS21105.1"/>
    </source>
</evidence>
<sequence>MKALVLDAERRTASVQSIPKPVAGENEVLVRVQYVALNPVDSLYVSEPLGTTGRTVGSDWAGTIIESNAGHLRPGTRVAGFLQGASSINERPGAFAEYLACPSDLLWTLPETMSLQEASTVSLCALTAAQALFYRLQLPAPFPYSEQDIQTVAQGLAIRQTTAEQPLYFLIYGASTSVGMYAAQLVHHAAASRGFRVVLIGTASRARFPMLKSAPYSYHSLFDYKETDWPEKIRHATGGKGVDYVYDCIAEGLTVSSTSKLLKEGGRMAIVRSFEGGAFDTKHIVGNPIYGAVWEAFGVEVQYYGMNLPASRPARAFATAFYKWLSKGQPLVPNPIRLMPGGLERIPLDGLILLGGSNREDRLQNRDEEWMRQISAEKLVYKVGK</sequence>
<dbReference type="CDD" id="cd08249">
    <property type="entry name" value="enoyl_reductase_like"/>
    <property type="match status" value="1"/>
</dbReference>
<reference evidence="4 5" key="1">
    <citation type="submission" date="2016-06" db="EMBL/GenBank/DDBJ databases">
        <title>Living apart together: crosstalk between the core and supernumerary genomes in a fungal plant pathogen.</title>
        <authorList>
            <person name="Vanheule A."/>
            <person name="Audenaert K."/>
            <person name="Warris S."/>
            <person name="Van De Geest H."/>
            <person name="Schijlen E."/>
            <person name="Hofte M."/>
            <person name="De Saeger S."/>
            <person name="Haesaert G."/>
            <person name="Waalwijk C."/>
            <person name="Van Der Lee T."/>
        </authorList>
    </citation>
    <scope>NUCLEOTIDE SEQUENCE [LARGE SCALE GENOMIC DNA]</scope>
    <source>
        <strain evidence="4 5">2516</strain>
    </source>
</reference>
<dbReference type="Gene3D" id="3.40.50.720">
    <property type="entry name" value="NAD(P)-binding Rossmann-like Domain"/>
    <property type="match status" value="1"/>
</dbReference>
<dbReference type="InterPro" id="IPR036291">
    <property type="entry name" value="NAD(P)-bd_dom_sf"/>
</dbReference>
<feature type="domain" description="Enoyl reductase (ER)" evidence="3">
    <location>
        <begin position="8"/>
        <end position="332"/>
    </location>
</feature>
<evidence type="ECO:0000313" key="5">
    <source>
        <dbReference type="Proteomes" id="UP000091967"/>
    </source>
</evidence>
<dbReference type="Pfam" id="PF00107">
    <property type="entry name" value="ADH_zinc_N"/>
    <property type="match status" value="1"/>
</dbReference>
<dbReference type="Proteomes" id="UP000091967">
    <property type="component" value="Unassembled WGS sequence"/>
</dbReference>
<comment type="caution">
    <text evidence="4">The sequence shown here is derived from an EMBL/GenBank/DDBJ whole genome shotgun (WGS) entry which is preliminary data.</text>
</comment>
<evidence type="ECO:0000259" key="3">
    <source>
        <dbReference type="SMART" id="SM00829"/>
    </source>
</evidence>
<dbReference type="InterPro" id="IPR047122">
    <property type="entry name" value="Trans-enoyl_RdTase-like"/>
</dbReference>
<evidence type="ECO:0000256" key="2">
    <source>
        <dbReference type="ARBA" id="ARBA00023002"/>
    </source>
</evidence>
<dbReference type="SUPFAM" id="SSF50129">
    <property type="entry name" value="GroES-like"/>
    <property type="match status" value="1"/>
</dbReference>
<protein>
    <recommendedName>
        <fullName evidence="3">Enoyl reductase (ER) domain-containing protein</fullName>
    </recommendedName>
</protein>
<dbReference type="AlphaFoldDB" id="A0A1B8AKF9"/>